<protein>
    <submittedName>
        <fullName evidence="2">Uncharacterized protein</fullName>
    </submittedName>
</protein>
<dbReference type="Proteomes" id="UP000006502">
    <property type="component" value="Chromosome"/>
</dbReference>
<reference evidence="2 3" key="1">
    <citation type="journal article" date="2012" name="J. Bacteriol.">
        <title>Genome Sequence of "Candidatus Mycoplasma haemolamae" Strain Purdue, a Red Blood Cell Pathogen of Alpacas (Vicugna pacos) and Llamas (Lama glama).</title>
        <authorList>
            <person name="Guimaraes A.M."/>
            <person name="Toth B."/>
            <person name="Santos A.P."/>
            <person name="do Nascimento N.C."/>
            <person name="Kritchevsky J.E."/>
            <person name="Messick J.B."/>
        </authorList>
    </citation>
    <scope>NUCLEOTIDE SEQUENCE [LARGE SCALE GENOMIC DNA]</scope>
    <source>
        <strain evidence="2 3">Purdue</strain>
    </source>
</reference>
<dbReference type="STRING" id="1212765.MHLP_02515"/>
<evidence type="ECO:0000256" key="1">
    <source>
        <dbReference type="SAM" id="MobiDB-lite"/>
    </source>
</evidence>
<dbReference type="EMBL" id="CP003731">
    <property type="protein sequence ID" value="AFO52083.1"/>
    <property type="molecule type" value="Genomic_DNA"/>
</dbReference>
<dbReference type="HOGENOM" id="CLU_2220225_0_0_14"/>
<dbReference type="AlphaFoldDB" id="I7BJN9"/>
<organism evidence="2 3">
    <name type="scientific">Mycoplasma haematolamae (strain Purdue)</name>
    <dbReference type="NCBI Taxonomy" id="1212765"/>
    <lineage>
        <taxon>Bacteria</taxon>
        <taxon>Bacillati</taxon>
        <taxon>Mycoplasmatota</taxon>
        <taxon>Mollicutes</taxon>
        <taxon>Mycoplasmataceae</taxon>
        <taxon>Mycoplasma</taxon>
    </lineage>
</organism>
<sequence length="117" mass="12502">MSILLAKVAGAVVGCGTFCTAGAYIGTNGFGGGGRAHLSSKESAPKKPHIEHKDLEGTDTSPFKNFSTFCEHINRCQNKTGGASYLDCGFKCTDAFTNDLQAIDQCNKSQNYEPHKH</sequence>
<name>I7BJN9_MYCHA</name>
<evidence type="ECO:0000313" key="2">
    <source>
        <dbReference type="EMBL" id="AFO52083.1"/>
    </source>
</evidence>
<feature type="region of interest" description="Disordered" evidence="1">
    <location>
        <begin position="34"/>
        <end position="60"/>
    </location>
</feature>
<dbReference type="KEGG" id="mhl:MHLP_02515"/>
<proteinExistence type="predicted"/>
<keyword evidence="3" id="KW-1185">Reference proteome</keyword>
<dbReference type="PATRIC" id="fig|1212765.3.peg.568"/>
<reference evidence="3" key="2">
    <citation type="submission" date="2012-07" db="EMBL/GenBank/DDBJ databases">
        <title>Complete genome sequence of 'Candidatus Mycoplasma haemolamae'.</title>
        <authorList>
            <person name="Guimaraes A.M.S."/>
            <person name="Toth B."/>
            <person name="Santos A.P."/>
            <person name="Nascimento N.C."/>
            <person name="Sojka J.E."/>
            <person name="Messick J.B."/>
        </authorList>
    </citation>
    <scope>NUCLEOTIDE SEQUENCE [LARGE SCALE GENOMIC DNA]</scope>
    <source>
        <strain evidence="3">Purdue</strain>
    </source>
</reference>
<accession>I7BJN9</accession>
<evidence type="ECO:0000313" key="3">
    <source>
        <dbReference type="Proteomes" id="UP000006502"/>
    </source>
</evidence>
<gene>
    <name evidence="2" type="ordered locus">MHLP_02515</name>
</gene>